<name>A0A286TV74_9BACT</name>
<gene>
    <name evidence="3" type="ORF">SCALIN_C04_0229</name>
</gene>
<dbReference type="SUPFAM" id="SSF53756">
    <property type="entry name" value="UDP-Glycosyltransferase/glycogen phosphorylase"/>
    <property type="match status" value="1"/>
</dbReference>
<keyword evidence="2 3" id="KW-0808">Transferase</keyword>
<dbReference type="RefSeq" id="WP_096892870.1">
    <property type="nucleotide sequence ID" value="NZ_BAOS01000004.1"/>
</dbReference>
<accession>A0A286TV74</accession>
<protein>
    <submittedName>
        <fullName evidence="3">ADP-heptose:LPS heptosyltransferase</fullName>
    </submittedName>
</protein>
<dbReference type="PANTHER" id="PTHR30160">
    <property type="entry name" value="TETRAACYLDISACCHARIDE 4'-KINASE-RELATED"/>
    <property type="match status" value="1"/>
</dbReference>
<keyword evidence="4" id="KW-1185">Reference proteome</keyword>
<dbReference type="GO" id="GO:0009244">
    <property type="term" value="P:lipopolysaccharide core region biosynthetic process"/>
    <property type="evidence" value="ECO:0007669"/>
    <property type="project" value="TreeGrafter"/>
</dbReference>
<evidence type="ECO:0000313" key="4">
    <source>
        <dbReference type="Proteomes" id="UP000218542"/>
    </source>
</evidence>
<dbReference type="Gene3D" id="3.40.50.2000">
    <property type="entry name" value="Glycogen Phosphorylase B"/>
    <property type="match status" value="2"/>
</dbReference>
<comment type="caution">
    <text evidence="3">The sequence shown here is derived from an EMBL/GenBank/DDBJ whole genome shotgun (WGS) entry which is preliminary data.</text>
</comment>
<dbReference type="Pfam" id="PF01075">
    <property type="entry name" value="Glyco_transf_9"/>
    <property type="match status" value="1"/>
</dbReference>
<organism evidence="3 4">
    <name type="scientific">Candidatus Scalindua japonica</name>
    <dbReference type="NCBI Taxonomy" id="1284222"/>
    <lineage>
        <taxon>Bacteria</taxon>
        <taxon>Pseudomonadati</taxon>
        <taxon>Planctomycetota</taxon>
        <taxon>Candidatus Brocadiia</taxon>
        <taxon>Candidatus Brocadiales</taxon>
        <taxon>Candidatus Scalinduaceae</taxon>
        <taxon>Candidatus Scalindua</taxon>
    </lineage>
</organism>
<reference evidence="4" key="1">
    <citation type="journal article" date="2017" name="Environ. Microbiol. Rep.">
        <title>Genetic Diversity of Marine Anaerobic Ammonium-Oxidizing Bacteria as Revealed by Genomic and Proteomic Analyses of 'Candidatus Scalindua japonica'.</title>
        <authorList>
            <person name="Oshiki M."/>
            <person name="Mizuto K."/>
            <person name="Kimura Z."/>
            <person name="Kindaichi T."/>
            <person name="Satoh H."/>
            <person name="Okabe S."/>
        </authorList>
    </citation>
    <scope>NUCLEOTIDE SEQUENCE [LARGE SCALE GENOMIC DNA]</scope>
    <source>
        <strain evidence="4">husup-a2</strain>
    </source>
</reference>
<evidence type="ECO:0000256" key="2">
    <source>
        <dbReference type="ARBA" id="ARBA00022679"/>
    </source>
</evidence>
<dbReference type="GO" id="GO:0008713">
    <property type="term" value="F:ADP-heptose-lipopolysaccharide heptosyltransferase activity"/>
    <property type="evidence" value="ECO:0007669"/>
    <property type="project" value="TreeGrafter"/>
</dbReference>
<evidence type="ECO:0000256" key="1">
    <source>
        <dbReference type="ARBA" id="ARBA00022676"/>
    </source>
</evidence>
<evidence type="ECO:0000313" key="3">
    <source>
        <dbReference type="EMBL" id="GAX59741.1"/>
    </source>
</evidence>
<dbReference type="InterPro" id="IPR051199">
    <property type="entry name" value="LPS_LOS_Heptosyltrfase"/>
</dbReference>
<dbReference type="AlphaFoldDB" id="A0A286TV74"/>
<keyword evidence="1" id="KW-0328">Glycosyltransferase</keyword>
<sequence>MIIDSPANILIIRLSAIGDVINVLPSLRLLRTHFPKSRITWLVEDRAKEILTDHPDIDEVIIYPRKKWQSNILKIHTSLKVISEALSFYKKLRRNHYDLVIDFQGNLKSAVMNLITGSDNRFGFGKGHCKEFNYLSTQCHAYPVGRKIHRIEKNLSLIGELGIEPLFMRPELPVTKENKEYISMFINNNTTNPSLPIILIHPGTSKFGSFKQWSPKNYSLLANMILEKYEVNIIFTWGPGELNTVKEIIKSMKYKALPACKTDSIKQLIELIRLSSLFIGGDTGPLHIASIMNIPVVGIYGPKDPITYGPYNGKAIVIKKDIPCSPCRKRTCGDPKCMTTIIPDDVFCGVERLLLHQNTMTLNTQS</sequence>
<dbReference type="PANTHER" id="PTHR30160:SF1">
    <property type="entry name" value="LIPOPOLYSACCHARIDE 1,2-N-ACETYLGLUCOSAMINETRANSFERASE-RELATED"/>
    <property type="match status" value="1"/>
</dbReference>
<dbReference type="InterPro" id="IPR002201">
    <property type="entry name" value="Glyco_trans_9"/>
</dbReference>
<dbReference type="Proteomes" id="UP000218542">
    <property type="component" value="Unassembled WGS sequence"/>
</dbReference>
<dbReference type="OrthoDB" id="9797795at2"/>
<dbReference type="EMBL" id="BAOS01000004">
    <property type="protein sequence ID" value="GAX59741.1"/>
    <property type="molecule type" value="Genomic_DNA"/>
</dbReference>
<dbReference type="GO" id="GO:0005829">
    <property type="term" value="C:cytosol"/>
    <property type="evidence" value="ECO:0007669"/>
    <property type="project" value="TreeGrafter"/>
</dbReference>
<dbReference type="CDD" id="cd03789">
    <property type="entry name" value="GT9_LPS_heptosyltransferase"/>
    <property type="match status" value="1"/>
</dbReference>
<proteinExistence type="predicted"/>